<comment type="caution">
    <text evidence="4">The sequence shown here is derived from an EMBL/GenBank/DDBJ whole genome shotgun (WGS) entry which is preliminary data.</text>
</comment>
<dbReference type="InterPro" id="IPR027994">
    <property type="entry name" value="WxL_dom"/>
</dbReference>
<feature type="signal peptide" evidence="2">
    <location>
        <begin position="1"/>
        <end position="24"/>
    </location>
</feature>
<dbReference type="PATRIC" id="fig|1140003.3.peg.440"/>
<proteinExistence type="predicted"/>
<keyword evidence="5" id="KW-1185">Reference proteome</keyword>
<keyword evidence="2" id="KW-0732">Signal</keyword>
<evidence type="ECO:0000256" key="1">
    <source>
        <dbReference type="SAM" id="MobiDB-lite"/>
    </source>
</evidence>
<reference evidence="4 5" key="1">
    <citation type="submission" date="2013-03" db="EMBL/GenBank/DDBJ databases">
        <title>The Genome Sequence of Enterococcus sulfureus ATCC_49903 (PacBio/Illumina hybrid assembly).</title>
        <authorList>
            <consortium name="The Broad Institute Genomics Platform"/>
            <consortium name="The Broad Institute Genome Sequencing Center for Infectious Disease"/>
            <person name="Earl A."/>
            <person name="Russ C."/>
            <person name="Gilmore M."/>
            <person name="Surin D."/>
            <person name="Walker B."/>
            <person name="Young S."/>
            <person name="Zeng Q."/>
            <person name="Gargeya S."/>
            <person name="Fitzgerald M."/>
            <person name="Haas B."/>
            <person name="Abouelleil A."/>
            <person name="Allen A.W."/>
            <person name="Alvarado L."/>
            <person name="Arachchi H.M."/>
            <person name="Berlin A.M."/>
            <person name="Chapman S.B."/>
            <person name="Gainer-Dewar J."/>
            <person name="Goldberg J."/>
            <person name="Griggs A."/>
            <person name="Gujja S."/>
            <person name="Hansen M."/>
            <person name="Howarth C."/>
            <person name="Imamovic A."/>
            <person name="Ireland A."/>
            <person name="Larimer J."/>
            <person name="McCowan C."/>
            <person name="Murphy C."/>
            <person name="Pearson M."/>
            <person name="Poon T.W."/>
            <person name="Priest M."/>
            <person name="Roberts A."/>
            <person name="Saif S."/>
            <person name="Shea T."/>
            <person name="Sisk P."/>
            <person name="Sykes S."/>
            <person name="Wortman J."/>
            <person name="Nusbaum C."/>
            <person name="Birren B."/>
        </authorList>
    </citation>
    <scope>NUCLEOTIDE SEQUENCE [LARGE SCALE GENOMIC DNA]</scope>
    <source>
        <strain evidence="4 5">ATCC 49903</strain>
    </source>
</reference>
<evidence type="ECO:0000256" key="2">
    <source>
        <dbReference type="SAM" id="SignalP"/>
    </source>
</evidence>
<sequence length="259" mass="27376">MNMKKYMLAGLMLSAMLLPAVALAEETGAVYTSNGAVTFTANTDPTKPVDPLNPENPITPTDPTNPDENGNPGEVTPGTAGPLSIDFASSLQFGEQKITSTTETYYAATQKYTTKDGTATEGPNYVQVTDNRGTEKGWVLKVKQNGQFKNTDGKELVGAKITLNQGNVVTNSSSTKPVGKEIIELTPASDTPDSENYGAESIVMNAEKGGGAGTYLHAWGSDAETAAKSIALEVPGSTTKYATQYTTTFTWTLSEIPEN</sequence>
<feature type="compositionally biased region" description="Low complexity" evidence="1">
    <location>
        <begin position="53"/>
        <end position="74"/>
    </location>
</feature>
<feature type="chain" id="PRO_5004488406" evidence="2">
    <location>
        <begin position="25"/>
        <end position="259"/>
    </location>
</feature>
<gene>
    <name evidence="4" type="ORF">I573_00440</name>
</gene>
<name>S0KY32_9ENTE</name>
<dbReference type="OrthoDB" id="2339326at2"/>
<dbReference type="eggNOG" id="ENOG5033VCW">
    <property type="taxonomic scope" value="Bacteria"/>
</dbReference>
<protein>
    <submittedName>
        <fullName evidence="4">Cell surface protein</fullName>
    </submittedName>
</protein>
<accession>S0KY32</accession>
<feature type="domain" description="WxL" evidence="3">
    <location>
        <begin position="29"/>
        <end position="257"/>
    </location>
</feature>
<dbReference type="AlphaFoldDB" id="S0KY32"/>
<dbReference type="STRING" id="1140003.OMY_00445"/>
<feature type="region of interest" description="Disordered" evidence="1">
    <location>
        <begin position="42"/>
        <end position="84"/>
    </location>
</feature>
<evidence type="ECO:0000259" key="3">
    <source>
        <dbReference type="Pfam" id="PF13731"/>
    </source>
</evidence>
<dbReference type="EMBL" id="ASWO01000001">
    <property type="protein sequence ID" value="EOT87384.1"/>
    <property type="molecule type" value="Genomic_DNA"/>
</dbReference>
<evidence type="ECO:0000313" key="5">
    <source>
        <dbReference type="Proteomes" id="UP000015961"/>
    </source>
</evidence>
<dbReference type="Pfam" id="PF13731">
    <property type="entry name" value="WxL"/>
    <property type="match status" value="1"/>
</dbReference>
<evidence type="ECO:0000313" key="4">
    <source>
        <dbReference type="EMBL" id="EOT87384.1"/>
    </source>
</evidence>
<dbReference type="Proteomes" id="UP000015961">
    <property type="component" value="Unassembled WGS sequence"/>
</dbReference>
<organism evidence="4 5">
    <name type="scientific">Enterococcus sulfureus ATCC 49903</name>
    <dbReference type="NCBI Taxonomy" id="1140003"/>
    <lineage>
        <taxon>Bacteria</taxon>
        <taxon>Bacillati</taxon>
        <taxon>Bacillota</taxon>
        <taxon>Bacilli</taxon>
        <taxon>Lactobacillales</taxon>
        <taxon>Enterococcaceae</taxon>
        <taxon>Enterococcus</taxon>
    </lineage>
</organism>